<feature type="compositionally biased region" description="Basic and acidic residues" evidence="1">
    <location>
        <begin position="43"/>
        <end position="52"/>
    </location>
</feature>
<name>A0A2H3BMF2_9AGAR</name>
<keyword evidence="3" id="KW-1185">Reference proteome</keyword>
<feature type="compositionally biased region" description="Basic and acidic residues" evidence="1">
    <location>
        <begin position="60"/>
        <end position="71"/>
    </location>
</feature>
<evidence type="ECO:0000313" key="3">
    <source>
        <dbReference type="Proteomes" id="UP000218334"/>
    </source>
</evidence>
<dbReference type="AlphaFoldDB" id="A0A2H3BMF2"/>
<evidence type="ECO:0000313" key="2">
    <source>
        <dbReference type="EMBL" id="PBK65747.1"/>
    </source>
</evidence>
<organism evidence="2 3">
    <name type="scientific">Armillaria solidipes</name>
    <dbReference type="NCBI Taxonomy" id="1076256"/>
    <lineage>
        <taxon>Eukaryota</taxon>
        <taxon>Fungi</taxon>
        <taxon>Dikarya</taxon>
        <taxon>Basidiomycota</taxon>
        <taxon>Agaricomycotina</taxon>
        <taxon>Agaricomycetes</taxon>
        <taxon>Agaricomycetidae</taxon>
        <taxon>Agaricales</taxon>
        <taxon>Marasmiineae</taxon>
        <taxon>Physalacriaceae</taxon>
        <taxon>Armillaria</taxon>
    </lineage>
</organism>
<feature type="compositionally biased region" description="Polar residues" evidence="1">
    <location>
        <begin position="104"/>
        <end position="117"/>
    </location>
</feature>
<proteinExistence type="predicted"/>
<reference evidence="3" key="1">
    <citation type="journal article" date="2017" name="Nat. Ecol. Evol.">
        <title>Genome expansion and lineage-specific genetic innovations in the forest pathogenic fungi Armillaria.</title>
        <authorList>
            <person name="Sipos G."/>
            <person name="Prasanna A.N."/>
            <person name="Walter M.C."/>
            <person name="O'Connor E."/>
            <person name="Balint B."/>
            <person name="Krizsan K."/>
            <person name="Kiss B."/>
            <person name="Hess J."/>
            <person name="Varga T."/>
            <person name="Slot J."/>
            <person name="Riley R."/>
            <person name="Boka B."/>
            <person name="Rigling D."/>
            <person name="Barry K."/>
            <person name="Lee J."/>
            <person name="Mihaltcheva S."/>
            <person name="LaButti K."/>
            <person name="Lipzen A."/>
            <person name="Waldron R."/>
            <person name="Moloney N.M."/>
            <person name="Sperisen C."/>
            <person name="Kredics L."/>
            <person name="Vagvoelgyi C."/>
            <person name="Patrignani A."/>
            <person name="Fitzpatrick D."/>
            <person name="Nagy I."/>
            <person name="Doyle S."/>
            <person name="Anderson J.B."/>
            <person name="Grigoriev I.V."/>
            <person name="Gueldener U."/>
            <person name="Muensterkoetter M."/>
            <person name="Nagy L.G."/>
        </authorList>
    </citation>
    <scope>NUCLEOTIDE SEQUENCE [LARGE SCALE GENOMIC DNA]</scope>
    <source>
        <strain evidence="3">28-4</strain>
    </source>
</reference>
<sequence>MAEGKKAALHSLSLKHKNYKARLGLVYCTTHPLPLVPPSLRSITDKEMDPNKGQKPSQELLRDNSKADKDACDKVEQDTCKKAEKMKSNGKEGFQEELELTTSEMAPNASFSPQCSVHTGKGENPNNYKLAAGNYKGK</sequence>
<dbReference type="Proteomes" id="UP000218334">
    <property type="component" value="Unassembled WGS sequence"/>
</dbReference>
<dbReference type="EMBL" id="KZ293444">
    <property type="protein sequence ID" value="PBK65747.1"/>
    <property type="molecule type" value="Genomic_DNA"/>
</dbReference>
<evidence type="ECO:0000256" key="1">
    <source>
        <dbReference type="SAM" id="MobiDB-lite"/>
    </source>
</evidence>
<protein>
    <submittedName>
        <fullName evidence="2">Uncharacterized protein</fullName>
    </submittedName>
</protein>
<accession>A0A2H3BMF2</accession>
<gene>
    <name evidence="2" type="ORF">ARMSODRAFT_978189</name>
</gene>
<feature type="region of interest" description="Disordered" evidence="1">
    <location>
        <begin position="104"/>
        <end position="138"/>
    </location>
</feature>
<feature type="region of interest" description="Disordered" evidence="1">
    <location>
        <begin position="36"/>
        <end position="71"/>
    </location>
</feature>